<feature type="non-terminal residue" evidence="2">
    <location>
        <position position="312"/>
    </location>
</feature>
<dbReference type="Pfam" id="PF00531">
    <property type="entry name" value="Death"/>
    <property type="match status" value="1"/>
</dbReference>
<dbReference type="EMBL" id="CATNWA010019838">
    <property type="protein sequence ID" value="CAI9615252.1"/>
    <property type="molecule type" value="Genomic_DNA"/>
</dbReference>
<dbReference type="PANTHER" id="PTHR28336:SF4">
    <property type="entry name" value="DEATH DOMAIN-CONTAINING PROTEIN 1"/>
    <property type="match status" value="1"/>
</dbReference>
<dbReference type="PANTHER" id="PTHR28336">
    <property type="entry name" value="BA1-643"/>
    <property type="match status" value="1"/>
</dbReference>
<dbReference type="InterPro" id="IPR000488">
    <property type="entry name" value="Death_dom"/>
</dbReference>
<feature type="non-terminal residue" evidence="2">
    <location>
        <position position="1"/>
    </location>
</feature>
<dbReference type="SUPFAM" id="SSF47986">
    <property type="entry name" value="DEATH domain"/>
    <property type="match status" value="1"/>
</dbReference>
<gene>
    <name evidence="2" type="ORF">SPARVUS_LOCUS15196466</name>
</gene>
<evidence type="ECO:0000259" key="1">
    <source>
        <dbReference type="Pfam" id="PF00531"/>
    </source>
</evidence>
<evidence type="ECO:0000313" key="2">
    <source>
        <dbReference type="EMBL" id="CAI9615252.1"/>
    </source>
</evidence>
<keyword evidence="3" id="KW-1185">Reference proteome</keyword>
<protein>
    <recommendedName>
        <fullName evidence="1">Death domain-containing protein</fullName>
    </recommendedName>
</protein>
<comment type="caution">
    <text evidence="2">The sequence shown here is derived from an EMBL/GenBank/DDBJ whole genome shotgun (WGS) entry which is preliminary data.</text>
</comment>
<evidence type="ECO:0000313" key="3">
    <source>
        <dbReference type="Proteomes" id="UP001162483"/>
    </source>
</evidence>
<name>A0ABN9H0K2_9NEOB</name>
<accession>A0ABN9H0K2</accession>
<feature type="domain" description="Death" evidence="1">
    <location>
        <begin position="248"/>
        <end position="301"/>
    </location>
</feature>
<sequence>DNPSELLKLLALREDQWIVLDDIVVKNVQNGIVSFEMSEYLQSFIVVRLSPAMDAPHLIQFIHSLEFAIHSSMVNVVLYKRKDNFHNIIVELVPSKELNWETSALTEAGYTGPPEPSEAIALQEGDQIHFQFCGNISALGGTESNETYRLTFHSQKMHRISLDLSVVDEFGNYSSPHYKGTVAFYRISKEDIFTSYKTGQSADRSLRLRTPVCKLPIALPKVEKCISRPSSTKLITRDPGDLLWDSVLKWLSHELSEEDATELFLSLPMQRSTVQLVRLKNPDNLAAQVYEMLSLWKKRLPTSTDKFRLLAR</sequence>
<dbReference type="Gene3D" id="1.10.533.10">
    <property type="entry name" value="Death Domain, Fas"/>
    <property type="match status" value="1"/>
</dbReference>
<organism evidence="2 3">
    <name type="scientific">Staurois parvus</name>
    <dbReference type="NCBI Taxonomy" id="386267"/>
    <lineage>
        <taxon>Eukaryota</taxon>
        <taxon>Metazoa</taxon>
        <taxon>Chordata</taxon>
        <taxon>Craniata</taxon>
        <taxon>Vertebrata</taxon>
        <taxon>Euteleostomi</taxon>
        <taxon>Amphibia</taxon>
        <taxon>Batrachia</taxon>
        <taxon>Anura</taxon>
        <taxon>Neobatrachia</taxon>
        <taxon>Ranoidea</taxon>
        <taxon>Ranidae</taxon>
        <taxon>Staurois</taxon>
    </lineage>
</organism>
<dbReference type="Proteomes" id="UP001162483">
    <property type="component" value="Unassembled WGS sequence"/>
</dbReference>
<reference evidence="2" key="1">
    <citation type="submission" date="2023-05" db="EMBL/GenBank/DDBJ databases">
        <authorList>
            <person name="Stuckert A."/>
        </authorList>
    </citation>
    <scope>NUCLEOTIDE SEQUENCE</scope>
</reference>
<proteinExistence type="predicted"/>
<dbReference type="InterPro" id="IPR011029">
    <property type="entry name" value="DEATH-like_dom_sf"/>
</dbReference>